<dbReference type="EC" id="5.99.1.4" evidence="1"/>
<protein>
    <recommendedName>
        <fullName evidence="1">2-hydroxychromene-2-carboxylate isomerase</fullName>
        <ecNumber evidence="1">5.99.1.4</ecNumber>
    </recommendedName>
</protein>
<evidence type="ECO:0000313" key="4">
    <source>
        <dbReference type="EMBL" id="QBQ97583.1"/>
    </source>
</evidence>
<dbReference type="InterPro" id="IPR044087">
    <property type="entry name" value="NahD-like"/>
</dbReference>
<evidence type="ECO:0000256" key="1">
    <source>
        <dbReference type="PIRNR" id="PIRNR006386"/>
    </source>
</evidence>
<accession>A0A4P7CUL6</accession>
<dbReference type="PIRSF" id="PIRSF006386">
    <property type="entry name" value="HCCAis_GSTk"/>
    <property type="match status" value="1"/>
</dbReference>
<feature type="active site" description="Nucleophile" evidence="2">
    <location>
        <position position="14"/>
    </location>
</feature>
<dbReference type="OrthoDB" id="8560325at2"/>
<evidence type="ECO:0000313" key="5">
    <source>
        <dbReference type="Proteomes" id="UP000295727"/>
    </source>
</evidence>
<reference evidence="4 5" key="1">
    <citation type="submission" date="2019-03" db="EMBL/GenBank/DDBJ databases">
        <title>Paraburkholderia sp. 7MH5, isolated from subtropical forest soil.</title>
        <authorList>
            <person name="Gao Z.-H."/>
            <person name="Qiu L.-H."/>
        </authorList>
    </citation>
    <scope>NUCLEOTIDE SEQUENCE [LARGE SCALE GENOMIC DNA]</scope>
    <source>
        <strain evidence="4 5">7MH5</strain>
    </source>
</reference>
<keyword evidence="5" id="KW-1185">Reference proteome</keyword>
<evidence type="ECO:0000256" key="2">
    <source>
        <dbReference type="PIRSR" id="PIRSR006386-1"/>
    </source>
</evidence>
<dbReference type="RefSeq" id="WP_134748670.1">
    <property type="nucleotide sequence ID" value="NZ_CP038148.1"/>
</dbReference>
<dbReference type="Proteomes" id="UP000295727">
    <property type="component" value="Chromosome 1"/>
</dbReference>
<comment type="similarity">
    <text evidence="1">Belongs to the GST superfamily. NadH family.</text>
</comment>
<dbReference type="GO" id="GO:0004602">
    <property type="term" value="F:glutathione peroxidase activity"/>
    <property type="evidence" value="ECO:0007669"/>
    <property type="project" value="TreeGrafter"/>
</dbReference>
<comment type="catalytic activity">
    <reaction evidence="1">
        <text>2-hydroxychromene-2-carboxylate = (3E)-4-(2-hydroxyphenyl)-2-oxobut-3-enoate</text>
        <dbReference type="Rhea" id="RHEA:27401"/>
        <dbReference type="ChEBI" id="CHEBI:59350"/>
        <dbReference type="ChEBI" id="CHEBI:59353"/>
        <dbReference type="EC" id="5.99.1.4"/>
    </reaction>
</comment>
<dbReference type="InterPro" id="IPR001853">
    <property type="entry name" value="DSBA-like_thioredoxin_dom"/>
</dbReference>
<gene>
    <name evidence="4" type="ORF">E1956_10610</name>
</gene>
<dbReference type="PANTHER" id="PTHR42943">
    <property type="entry name" value="GLUTATHIONE S-TRANSFERASE KAPPA"/>
    <property type="match status" value="1"/>
</dbReference>
<dbReference type="InterPro" id="IPR051924">
    <property type="entry name" value="GST_Kappa/NadH"/>
</dbReference>
<dbReference type="GO" id="GO:0018845">
    <property type="term" value="F:2-hydroxychromene-2-carboxylate isomerase activity"/>
    <property type="evidence" value="ECO:0007669"/>
    <property type="project" value="UniProtKB-UniRule"/>
</dbReference>
<evidence type="ECO:0000259" key="3">
    <source>
        <dbReference type="Pfam" id="PF01323"/>
    </source>
</evidence>
<dbReference type="EMBL" id="CP038148">
    <property type="protein sequence ID" value="QBQ97583.1"/>
    <property type="molecule type" value="Genomic_DNA"/>
</dbReference>
<sequence>MTSSRLQFLFDFGSPNAYFCHKVIPAIAARTGVEFEYVPILLGGLFKLTGNRSPAEAFAGIVNKVAYERLETQRFIARNNIDGYRQNPFWPINTLQIMRGAMAAQRQGCFMPYVNAVYAHVWEQQRNMEDPEIIVQSLREAGLDGKAIYAGTQDPEVKAALLANTQAAFERGAFGSPTFFVGDEIFFGKDRLREVEEEIARVAALNQAS</sequence>
<dbReference type="GO" id="GO:1901170">
    <property type="term" value="P:naphthalene catabolic process"/>
    <property type="evidence" value="ECO:0007669"/>
    <property type="project" value="InterPro"/>
</dbReference>
<dbReference type="InterPro" id="IPR014440">
    <property type="entry name" value="HCCAis_GSTk"/>
</dbReference>
<keyword evidence="1 4" id="KW-0413">Isomerase</keyword>
<dbReference type="AlphaFoldDB" id="A0A4P7CUL6"/>
<dbReference type="GO" id="GO:0004364">
    <property type="term" value="F:glutathione transferase activity"/>
    <property type="evidence" value="ECO:0007669"/>
    <property type="project" value="TreeGrafter"/>
</dbReference>
<name>A0A4P7CUL6_9BURK</name>
<organism evidence="4 5">
    <name type="scientific">Paraburkholderia pallida</name>
    <dbReference type="NCBI Taxonomy" id="2547399"/>
    <lineage>
        <taxon>Bacteria</taxon>
        <taxon>Pseudomonadati</taxon>
        <taxon>Pseudomonadota</taxon>
        <taxon>Betaproteobacteria</taxon>
        <taxon>Burkholderiales</taxon>
        <taxon>Burkholderiaceae</taxon>
        <taxon>Paraburkholderia</taxon>
    </lineage>
</organism>
<proteinExistence type="inferred from homology"/>
<dbReference type="InterPro" id="IPR036249">
    <property type="entry name" value="Thioredoxin-like_sf"/>
</dbReference>
<feature type="domain" description="DSBA-like thioredoxin" evidence="3">
    <location>
        <begin position="6"/>
        <end position="199"/>
    </location>
</feature>
<dbReference type="KEGG" id="ppai:E1956_10610"/>
<dbReference type="PANTHER" id="PTHR42943:SF2">
    <property type="entry name" value="GLUTATHIONE S-TRANSFERASE KAPPA 1"/>
    <property type="match status" value="1"/>
</dbReference>
<dbReference type="Gene3D" id="3.40.30.10">
    <property type="entry name" value="Glutaredoxin"/>
    <property type="match status" value="1"/>
</dbReference>
<dbReference type="CDD" id="cd03022">
    <property type="entry name" value="DsbA_HCCA_Iso"/>
    <property type="match status" value="1"/>
</dbReference>
<dbReference type="Pfam" id="PF01323">
    <property type="entry name" value="DSBA"/>
    <property type="match status" value="1"/>
</dbReference>
<dbReference type="SUPFAM" id="SSF52833">
    <property type="entry name" value="Thioredoxin-like"/>
    <property type="match status" value="1"/>
</dbReference>
<dbReference type="GO" id="GO:0006749">
    <property type="term" value="P:glutathione metabolic process"/>
    <property type="evidence" value="ECO:0007669"/>
    <property type="project" value="TreeGrafter"/>
</dbReference>